<evidence type="ECO:0000256" key="4">
    <source>
        <dbReference type="ARBA" id="ARBA00022840"/>
    </source>
</evidence>
<comment type="catalytic activity">
    <reaction evidence="5 6">
        <text>cytidine(34) in tRNA(Ile2) + L-lysine + ATP = lysidine(34) in tRNA(Ile2) + AMP + diphosphate + H(+)</text>
        <dbReference type="Rhea" id="RHEA:43744"/>
        <dbReference type="Rhea" id="RHEA-COMP:10625"/>
        <dbReference type="Rhea" id="RHEA-COMP:10670"/>
        <dbReference type="ChEBI" id="CHEBI:15378"/>
        <dbReference type="ChEBI" id="CHEBI:30616"/>
        <dbReference type="ChEBI" id="CHEBI:32551"/>
        <dbReference type="ChEBI" id="CHEBI:33019"/>
        <dbReference type="ChEBI" id="CHEBI:82748"/>
        <dbReference type="ChEBI" id="CHEBI:83665"/>
        <dbReference type="ChEBI" id="CHEBI:456215"/>
        <dbReference type="EC" id="6.3.4.19"/>
    </reaction>
</comment>
<dbReference type="GO" id="GO:0032267">
    <property type="term" value="F:tRNA(Ile)-lysidine synthase activity"/>
    <property type="evidence" value="ECO:0007669"/>
    <property type="project" value="UniProtKB-EC"/>
</dbReference>
<dbReference type="GO" id="GO:0005524">
    <property type="term" value="F:ATP binding"/>
    <property type="evidence" value="ECO:0007669"/>
    <property type="project" value="UniProtKB-KW"/>
</dbReference>
<dbReference type="GO" id="GO:0005737">
    <property type="term" value="C:cytoplasm"/>
    <property type="evidence" value="ECO:0007669"/>
    <property type="project" value="UniProtKB-SubCell"/>
</dbReference>
<feature type="domain" description="tRNA(Ile)-lysidine/2-thiocytidine synthase N-terminal" evidence="7">
    <location>
        <begin position="45"/>
        <end position="231"/>
    </location>
</feature>
<sequence>MNEANSVGSSPTTLKDLAPADARLALSIHRFVTLELGVDWRGAGLVVALSAGLDSTALLLILSALRQRLNFSLTAAHLDHGLRAESGQDAEAARELCRRLEVPFRLRRCEVAVRSARTGLEDAGRRARYAFLEEVRQDVGAHWIVTAHHVGDLAEDVLLRLTRGASWPGLGGMPGVGGPCGLLGADGKGRVLRPLLLVEKARLRALLERQGLPWREDASNEERDFRRNRMRLDVLPLLLAENPDLYDVTRSLWRVARMDEEYWREMVFSVPEFRSEGVFLRRAALAALPRPGRLRAYVEAVRRLGKGQVRSSALFALDDAWEQRRHGRVFQFPGGVRAELDARGVLFCSDDTRDKALRCGLKRRNGAKQSAGFGERGKTD</sequence>
<comment type="subcellular location">
    <subcellularLocation>
        <location evidence="6">Cytoplasm</location>
    </subcellularLocation>
</comment>
<proteinExistence type="inferred from homology"/>
<reference evidence="8" key="1">
    <citation type="journal article" date="2021" name="PeerJ">
        <title>Extensive microbial diversity within the chicken gut microbiome revealed by metagenomics and culture.</title>
        <authorList>
            <person name="Gilroy R."/>
            <person name="Ravi A."/>
            <person name="Getino M."/>
            <person name="Pursley I."/>
            <person name="Horton D.L."/>
            <person name="Alikhan N.F."/>
            <person name="Baker D."/>
            <person name="Gharbi K."/>
            <person name="Hall N."/>
            <person name="Watson M."/>
            <person name="Adriaenssens E.M."/>
            <person name="Foster-Nyarko E."/>
            <person name="Jarju S."/>
            <person name="Secka A."/>
            <person name="Antonio M."/>
            <person name="Oren A."/>
            <person name="Chaudhuri R.R."/>
            <person name="La Ragione R."/>
            <person name="Hildebrand F."/>
            <person name="Pallen M.J."/>
        </authorList>
    </citation>
    <scope>NUCLEOTIDE SEQUENCE</scope>
    <source>
        <strain evidence="8">CHK186-16707</strain>
    </source>
</reference>
<dbReference type="Proteomes" id="UP000824225">
    <property type="component" value="Unassembled WGS sequence"/>
</dbReference>
<comment type="caution">
    <text evidence="8">The sequence shown here is derived from an EMBL/GenBank/DDBJ whole genome shotgun (WGS) entry which is preliminary data.</text>
</comment>
<dbReference type="InterPro" id="IPR011063">
    <property type="entry name" value="TilS/TtcA_N"/>
</dbReference>
<evidence type="ECO:0000256" key="5">
    <source>
        <dbReference type="ARBA" id="ARBA00048539"/>
    </source>
</evidence>
<reference evidence="8" key="2">
    <citation type="submission" date="2021-04" db="EMBL/GenBank/DDBJ databases">
        <authorList>
            <person name="Gilroy R."/>
        </authorList>
    </citation>
    <scope>NUCLEOTIDE SEQUENCE</scope>
    <source>
        <strain evidence="8">CHK186-16707</strain>
    </source>
</reference>
<dbReference type="EC" id="6.3.4.19" evidence="6"/>
<comment type="function">
    <text evidence="6">Ligates lysine onto the cytidine present at position 34 of the AUA codon-specific tRNA(Ile) that contains the anticodon CAU, in an ATP-dependent manner. Cytidine is converted to lysidine, thus changing the amino acid specificity of the tRNA from methionine to isoleucine.</text>
</comment>
<keyword evidence="4" id="KW-0067">ATP-binding</keyword>
<dbReference type="NCBIfam" id="TIGR02432">
    <property type="entry name" value="lysidine_TilS_N"/>
    <property type="match status" value="1"/>
</dbReference>
<evidence type="ECO:0000259" key="7">
    <source>
        <dbReference type="Pfam" id="PF01171"/>
    </source>
</evidence>
<dbReference type="InterPro" id="IPR014729">
    <property type="entry name" value="Rossmann-like_a/b/a_fold"/>
</dbReference>
<evidence type="ECO:0000256" key="1">
    <source>
        <dbReference type="ARBA" id="ARBA00022598"/>
    </source>
</evidence>
<keyword evidence="3" id="KW-0547">Nucleotide-binding</keyword>
<keyword evidence="1 6" id="KW-0436">Ligase</keyword>
<dbReference type="Gene3D" id="3.40.50.620">
    <property type="entry name" value="HUPs"/>
    <property type="match status" value="1"/>
</dbReference>
<accession>A0A9D2HE17</accession>
<evidence type="ECO:0000256" key="3">
    <source>
        <dbReference type="ARBA" id="ARBA00022741"/>
    </source>
</evidence>
<dbReference type="AlphaFoldDB" id="A0A9D2HE17"/>
<comment type="similarity">
    <text evidence="6">Belongs to the tRNA(Ile)-lysidine synthase family.</text>
</comment>
<protein>
    <recommendedName>
        <fullName evidence="6">tRNA(Ile)-lysidine synthase</fullName>
        <ecNumber evidence="6">6.3.4.19</ecNumber>
    </recommendedName>
    <alternativeName>
        <fullName evidence="6">tRNA(Ile)-2-lysyl-cytidine synthase</fullName>
    </alternativeName>
    <alternativeName>
        <fullName evidence="6">tRNA(Ile)-lysidine synthetase</fullName>
    </alternativeName>
</protein>
<keyword evidence="6" id="KW-0963">Cytoplasm</keyword>
<evidence type="ECO:0000313" key="8">
    <source>
        <dbReference type="EMBL" id="HJA08799.1"/>
    </source>
</evidence>
<dbReference type="GO" id="GO:0006400">
    <property type="term" value="P:tRNA modification"/>
    <property type="evidence" value="ECO:0007669"/>
    <property type="project" value="UniProtKB-UniRule"/>
</dbReference>
<dbReference type="InterPro" id="IPR012094">
    <property type="entry name" value="tRNA_Ile_lys_synt"/>
</dbReference>
<gene>
    <name evidence="6 8" type="primary">tilS</name>
    <name evidence="8" type="ORF">H9962_06390</name>
</gene>
<evidence type="ECO:0000256" key="6">
    <source>
        <dbReference type="HAMAP-Rule" id="MF_01161"/>
    </source>
</evidence>
<name>A0A9D2HE17_9BACT</name>
<dbReference type="CDD" id="cd01992">
    <property type="entry name" value="TilS_N"/>
    <property type="match status" value="1"/>
</dbReference>
<keyword evidence="2 6" id="KW-0819">tRNA processing</keyword>
<dbReference type="EMBL" id="DXAN01000022">
    <property type="protein sequence ID" value="HJA08799.1"/>
    <property type="molecule type" value="Genomic_DNA"/>
</dbReference>
<evidence type="ECO:0000256" key="2">
    <source>
        <dbReference type="ARBA" id="ARBA00022694"/>
    </source>
</evidence>
<dbReference type="PANTHER" id="PTHR43033">
    <property type="entry name" value="TRNA(ILE)-LYSIDINE SYNTHASE-RELATED"/>
    <property type="match status" value="1"/>
</dbReference>
<dbReference type="HAMAP" id="MF_01161">
    <property type="entry name" value="tRNA_Ile_lys_synt"/>
    <property type="match status" value="1"/>
</dbReference>
<evidence type="ECO:0000313" key="9">
    <source>
        <dbReference type="Proteomes" id="UP000824225"/>
    </source>
</evidence>
<dbReference type="PANTHER" id="PTHR43033:SF1">
    <property type="entry name" value="TRNA(ILE)-LYSIDINE SYNTHASE-RELATED"/>
    <property type="match status" value="1"/>
</dbReference>
<dbReference type="Pfam" id="PF01171">
    <property type="entry name" value="ATP_bind_3"/>
    <property type="match status" value="1"/>
</dbReference>
<organism evidence="8 9">
    <name type="scientific">Candidatus Mailhella merdigallinarum</name>
    <dbReference type="NCBI Taxonomy" id="2838658"/>
    <lineage>
        <taxon>Bacteria</taxon>
        <taxon>Pseudomonadati</taxon>
        <taxon>Thermodesulfobacteriota</taxon>
        <taxon>Desulfovibrionia</taxon>
        <taxon>Desulfovibrionales</taxon>
        <taxon>Desulfovibrionaceae</taxon>
        <taxon>Mailhella</taxon>
    </lineage>
</organism>
<comment type="caution">
    <text evidence="6">Lacks conserved residue(s) required for the propagation of feature annotation.</text>
</comment>
<dbReference type="InterPro" id="IPR012795">
    <property type="entry name" value="tRNA_Ile_lys_synt_N"/>
</dbReference>
<dbReference type="SUPFAM" id="SSF52402">
    <property type="entry name" value="Adenine nucleotide alpha hydrolases-like"/>
    <property type="match status" value="1"/>
</dbReference>